<dbReference type="EMBL" id="VWPL01000004">
    <property type="protein sequence ID" value="KAA5602865.1"/>
    <property type="molecule type" value="Genomic_DNA"/>
</dbReference>
<dbReference type="Proteomes" id="UP000323886">
    <property type="component" value="Unassembled WGS sequence"/>
</dbReference>
<proteinExistence type="predicted"/>
<dbReference type="PANTHER" id="PTHR35336:SF5">
    <property type="entry name" value="ADENOSYLCOBINAMIDE AMIDOHYDROLASE"/>
    <property type="match status" value="1"/>
</dbReference>
<dbReference type="OrthoDB" id="9767827at2"/>
<evidence type="ECO:0000313" key="1">
    <source>
        <dbReference type="EMBL" id="KAA5602865.1"/>
    </source>
</evidence>
<dbReference type="Pfam" id="PF01955">
    <property type="entry name" value="CbiZ"/>
    <property type="match status" value="1"/>
</dbReference>
<evidence type="ECO:0000313" key="2">
    <source>
        <dbReference type="Proteomes" id="UP000323886"/>
    </source>
</evidence>
<reference evidence="1 2" key="1">
    <citation type="submission" date="2019-09" db="EMBL/GenBank/DDBJ databases">
        <title>Draft Whole-Genome sequence of Blastochloris sulfoviridis DSM 729.</title>
        <authorList>
            <person name="Meyer T.E."/>
            <person name="Kyndt J.A."/>
        </authorList>
    </citation>
    <scope>NUCLEOTIDE SEQUENCE [LARGE SCALE GENOMIC DNA]</scope>
    <source>
        <strain evidence="1 2">DSM 729</strain>
    </source>
</reference>
<gene>
    <name evidence="1" type="ORF">F1193_03235</name>
</gene>
<dbReference type="GO" id="GO:0016787">
    <property type="term" value="F:hydrolase activity"/>
    <property type="evidence" value="ECO:0007669"/>
    <property type="project" value="UniProtKB-KW"/>
</dbReference>
<dbReference type="PANTHER" id="PTHR35336">
    <property type="entry name" value="ADENOSYLCOBINAMIDE AMIDOHYDROLASE"/>
    <property type="match status" value="1"/>
</dbReference>
<keyword evidence="1" id="KW-0378">Hydrolase</keyword>
<dbReference type="InterPro" id="IPR052209">
    <property type="entry name" value="CbiZ"/>
</dbReference>
<organism evidence="1 2">
    <name type="scientific">Blastochloris sulfoviridis</name>
    <dbReference type="NCBI Taxonomy" id="50712"/>
    <lineage>
        <taxon>Bacteria</taxon>
        <taxon>Pseudomonadati</taxon>
        <taxon>Pseudomonadota</taxon>
        <taxon>Alphaproteobacteria</taxon>
        <taxon>Hyphomicrobiales</taxon>
        <taxon>Blastochloridaceae</taxon>
        <taxon>Blastochloris</taxon>
    </lineage>
</organism>
<sequence length="447" mass="46367">MRWSARWSRAGWRHRSAASSAACAGADRPAGAGAEALVLVLALVLAGAAAECDAMLIARFFGAAELHRDDKLASVRFLKPFCVLSTCHANGGFADHLDMVFNHQSCEPVGHIIPALHEAYRQPQRYVAGLVAGHGLEGAAAGLATAANINTLAVAEETYRDLAVVALATAGVEGGAARAGDPASYYEYDGRFELRGDIGPATPGTINLIVLVNTPMTAGALVRAVMTATEAKAAVLQELSVPSRQSPSIATGTGTDQIAVAAPAEGTKPLTGAGHHCALGELIGKAAMAAIREAVARQNLLVPARQCAVSRLIERYGFDVERLAEAVAAHLPADVAAMLRDNRDVIDRDPRTVALAAALIHVHDQVRWGVLPAACWRESAAELGAALAVAVAGVPARREAYRAALAERLAGAAGDGPAEVVVQALALGLPDKWTRTADMLAAVVARE</sequence>
<name>A0A5M6I4Y1_9HYPH</name>
<dbReference type="AlphaFoldDB" id="A0A5M6I4Y1"/>
<comment type="caution">
    <text evidence="1">The sequence shown here is derived from an EMBL/GenBank/DDBJ whole genome shotgun (WGS) entry which is preliminary data.</text>
</comment>
<dbReference type="InterPro" id="IPR002808">
    <property type="entry name" value="AdoCbi_amidolase"/>
</dbReference>
<protein>
    <submittedName>
        <fullName evidence="1">Adenosylcobinamide amidohydrolase</fullName>
    </submittedName>
</protein>
<accession>A0A5M6I4Y1</accession>
<keyword evidence="2" id="KW-1185">Reference proteome</keyword>